<comment type="caution">
    <text evidence="2">The sequence shown here is derived from an EMBL/GenBank/DDBJ whole genome shotgun (WGS) entry which is preliminary data.</text>
</comment>
<evidence type="ECO:0000313" key="2">
    <source>
        <dbReference type="EMBL" id="KAK8857253.1"/>
    </source>
</evidence>
<keyword evidence="1" id="KW-0732">Signal</keyword>
<evidence type="ECO:0000256" key="1">
    <source>
        <dbReference type="SAM" id="SignalP"/>
    </source>
</evidence>
<protein>
    <submittedName>
        <fullName evidence="2">Maltose permease</fullName>
    </submittedName>
</protein>
<feature type="chain" id="PRO_5046695097" evidence="1">
    <location>
        <begin position="22"/>
        <end position="99"/>
    </location>
</feature>
<accession>A0ABR2I5F0</accession>
<dbReference type="Proteomes" id="UP001390339">
    <property type="component" value="Unassembled WGS sequence"/>
</dbReference>
<reference evidence="2 3" key="1">
    <citation type="journal article" date="2024" name="IMA Fungus">
        <title>Apiospora arundinis, a panoply of carbohydrate-active enzymes and secondary metabolites.</title>
        <authorList>
            <person name="Sorensen T."/>
            <person name="Petersen C."/>
            <person name="Muurmann A.T."/>
            <person name="Christiansen J.V."/>
            <person name="Brundto M.L."/>
            <person name="Overgaard C.K."/>
            <person name="Boysen A.T."/>
            <person name="Wollenberg R.D."/>
            <person name="Larsen T.O."/>
            <person name="Sorensen J.L."/>
            <person name="Nielsen K.L."/>
            <person name="Sondergaard T.E."/>
        </authorList>
    </citation>
    <scope>NUCLEOTIDE SEQUENCE [LARGE SCALE GENOMIC DNA]</scope>
    <source>
        <strain evidence="2 3">AAU 773</strain>
    </source>
</reference>
<organism evidence="2 3">
    <name type="scientific">Apiospora arundinis</name>
    <dbReference type="NCBI Taxonomy" id="335852"/>
    <lineage>
        <taxon>Eukaryota</taxon>
        <taxon>Fungi</taxon>
        <taxon>Dikarya</taxon>
        <taxon>Ascomycota</taxon>
        <taxon>Pezizomycotina</taxon>
        <taxon>Sordariomycetes</taxon>
        <taxon>Xylariomycetidae</taxon>
        <taxon>Amphisphaeriales</taxon>
        <taxon>Apiosporaceae</taxon>
        <taxon>Apiospora</taxon>
    </lineage>
</organism>
<sequence length="99" mass="10919">MVKLTALAVTAVATLTAVVSAANCEKGLKYCGWDLEILDYENYTEKMLKIVKNPDERFHTLFTCTDNGDIEVDHFCGAGKCNSWRSKECGFGPSDCCIV</sequence>
<gene>
    <name evidence="2" type="ORF">PGQ11_013165</name>
</gene>
<proteinExistence type="predicted"/>
<keyword evidence="3" id="KW-1185">Reference proteome</keyword>
<evidence type="ECO:0000313" key="3">
    <source>
        <dbReference type="Proteomes" id="UP001390339"/>
    </source>
</evidence>
<feature type="signal peptide" evidence="1">
    <location>
        <begin position="1"/>
        <end position="21"/>
    </location>
</feature>
<name>A0ABR2I5F0_9PEZI</name>
<dbReference type="EMBL" id="JAPCWZ010000007">
    <property type="protein sequence ID" value="KAK8857253.1"/>
    <property type="molecule type" value="Genomic_DNA"/>
</dbReference>